<proteinExistence type="predicted"/>
<dbReference type="AlphaFoldDB" id="H5V788"/>
<reference evidence="2 3" key="1">
    <citation type="submission" date="2012-02" db="EMBL/GenBank/DDBJ databases">
        <title>Whole genome shotgun sequence of Escherichia hermannii NBRC 105704.</title>
        <authorList>
            <person name="Yoshida I."/>
            <person name="Hosoyama A."/>
            <person name="Tsuchikane K."/>
            <person name="Katsumata H."/>
            <person name="Yamazaki S."/>
            <person name="Fujita N."/>
        </authorList>
    </citation>
    <scope>NUCLEOTIDE SEQUENCE [LARGE SCALE GENOMIC DNA]</scope>
    <source>
        <strain evidence="2 3">NBRC 105704</strain>
    </source>
</reference>
<dbReference type="GeneID" id="92828352"/>
<feature type="transmembrane region" description="Helical" evidence="1">
    <location>
        <begin position="29"/>
        <end position="47"/>
    </location>
</feature>
<dbReference type="Proteomes" id="UP000010297">
    <property type="component" value="Unassembled WGS sequence"/>
</dbReference>
<keyword evidence="1" id="KW-0472">Membrane</keyword>
<evidence type="ECO:0000313" key="3">
    <source>
        <dbReference type="Proteomes" id="UP000010297"/>
    </source>
</evidence>
<evidence type="ECO:0000313" key="2">
    <source>
        <dbReference type="EMBL" id="GAB53846.1"/>
    </source>
</evidence>
<keyword evidence="1" id="KW-1133">Transmembrane helix</keyword>
<organism evidence="2 3">
    <name type="scientific">Atlantibacter hermannii NBRC 105704</name>
    <dbReference type="NCBI Taxonomy" id="1115512"/>
    <lineage>
        <taxon>Bacteria</taxon>
        <taxon>Pseudomonadati</taxon>
        <taxon>Pseudomonadota</taxon>
        <taxon>Gammaproteobacteria</taxon>
        <taxon>Enterobacterales</taxon>
        <taxon>Enterobacteriaceae</taxon>
        <taxon>Atlantibacter</taxon>
    </lineage>
</organism>
<evidence type="ECO:0000256" key="1">
    <source>
        <dbReference type="SAM" id="Phobius"/>
    </source>
</evidence>
<sequence>MPKPASVHNKLPVKESAKWLTFEYIMQKYGGMALVIIVMMGLAGAFSDGRLSSARISDPTHRLTVEYESQGRIDSDMNIKIETARHGENITLTLGGEWMDANEITSLYPVASRMSSRNGELILEFHPAAVDGRFAVWLGVTPRKIGKHVYVLHSGDASLRFSQLILP</sequence>
<dbReference type="eggNOG" id="ENOG5032SVV">
    <property type="taxonomic scope" value="Bacteria"/>
</dbReference>
<gene>
    <name evidence="2" type="primary">pKP048_22</name>
    <name evidence="2" type="ORF">EH105704_22_00050</name>
</gene>
<keyword evidence="3" id="KW-1185">Reference proteome</keyword>
<dbReference type="RefSeq" id="WP_002438429.1">
    <property type="nucleotide sequence ID" value="NZ_BAFF01000022.1"/>
</dbReference>
<comment type="caution">
    <text evidence="2">The sequence shown here is derived from an EMBL/GenBank/DDBJ whole genome shotgun (WGS) entry which is preliminary data.</text>
</comment>
<protein>
    <submittedName>
        <fullName evidence="2">Uncharacterized protein</fullName>
    </submittedName>
</protein>
<keyword evidence="1" id="KW-0812">Transmembrane</keyword>
<name>H5V788_ATLHE</name>
<dbReference type="EMBL" id="BAFF01000022">
    <property type="protein sequence ID" value="GAB53846.1"/>
    <property type="molecule type" value="Genomic_DNA"/>
</dbReference>
<accession>H5V788</accession>